<gene>
    <name evidence="1" type="ORF">PAECIP111802_01138</name>
</gene>
<protein>
    <recommendedName>
        <fullName evidence="3">Cysteine-rich CWC family protein</fullName>
    </recommendedName>
</protein>
<organism evidence="1 2">
    <name type="scientific">Paenibacillus allorhizosphaerae</name>
    <dbReference type="NCBI Taxonomy" id="2849866"/>
    <lineage>
        <taxon>Bacteria</taxon>
        <taxon>Bacillati</taxon>
        <taxon>Bacillota</taxon>
        <taxon>Bacilli</taxon>
        <taxon>Bacillales</taxon>
        <taxon>Paenibacillaceae</taxon>
        <taxon>Paenibacillus</taxon>
    </lineage>
</organism>
<reference evidence="1 2" key="1">
    <citation type="submission" date="2021-06" db="EMBL/GenBank/DDBJ databases">
        <authorList>
            <person name="Criscuolo A."/>
        </authorList>
    </citation>
    <scope>NUCLEOTIDE SEQUENCE [LARGE SCALE GENOMIC DNA]</scope>
    <source>
        <strain evidence="2">CIP 111802</strain>
    </source>
</reference>
<dbReference type="RefSeq" id="WP_218097463.1">
    <property type="nucleotide sequence ID" value="NZ_JBHSRV010000001.1"/>
</dbReference>
<keyword evidence="2" id="KW-1185">Reference proteome</keyword>
<evidence type="ECO:0000313" key="2">
    <source>
        <dbReference type="Proteomes" id="UP000730618"/>
    </source>
</evidence>
<dbReference type="EMBL" id="CAJVCE010000002">
    <property type="protein sequence ID" value="CAG7625148.1"/>
    <property type="molecule type" value="Genomic_DNA"/>
</dbReference>
<accession>A0ABN7TF39</accession>
<dbReference type="InterPro" id="IPR032720">
    <property type="entry name" value="Cys_rich_CWC"/>
</dbReference>
<proteinExistence type="predicted"/>
<comment type="caution">
    <text evidence="1">The sequence shown here is derived from an EMBL/GenBank/DDBJ whole genome shotgun (WGS) entry which is preliminary data.</text>
</comment>
<evidence type="ECO:0000313" key="1">
    <source>
        <dbReference type="EMBL" id="CAG7625148.1"/>
    </source>
</evidence>
<evidence type="ECO:0008006" key="3">
    <source>
        <dbReference type="Google" id="ProtNLM"/>
    </source>
</evidence>
<dbReference type="Pfam" id="PF14375">
    <property type="entry name" value="Cys_rich_CWC"/>
    <property type="match status" value="1"/>
</dbReference>
<name>A0ABN7TF39_9BACL</name>
<sequence>MKDGKAMTCPLCGRDNDCGNVAGKPHGTCWCSKQNFPKSIFELVKPEQLGKSCICKTCLERFKDRNGVATGDSGGSR</sequence>
<dbReference type="Proteomes" id="UP000730618">
    <property type="component" value="Unassembled WGS sequence"/>
</dbReference>